<gene>
    <name evidence="6" type="ORF">M2412_000810</name>
</gene>
<dbReference type="HAMAP" id="MF_00528">
    <property type="entry name" value="Maf"/>
    <property type="match status" value="1"/>
</dbReference>
<dbReference type="InterPro" id="IPR001633">
    <property type="entry name" value="EAL_dom"/>
</dbReference>
<dbReference type="PIRSF" id="PIRSF006305">
    <property type="entry name" value="Maf"/>
    <property type="match status" value="1"/>
</dbReference>
<dbReference type="SUPFAM" id="SSF52972">
    <property type="entry name" value="ITPase-like"/>
    <property type="match status" value="1"/>
</dbReference>
<feature type="domain" description="EAL" evidence="5">
    <location>
        <begin position="1"/>
        <end position="112"/>
    </location>
</feature>
<comment type="cofactor">
    <cofactor evidence="1 4">
        <name>a divalent metal cation</name>
        <dbReference type="ChEBI" id="CHEBI:60240"/>
    </cofactor>
</comment>
<keyword evidence="2 4" id="KW-0378">Hydrolase</keyword>
<comment type="caution">
    <text evidence="6">The sequence shown here is derived from an EMBL/GenBank/DDBJ whole genome shotgun (WGS) entry which is preliminary data.</text>
</comment>
<dbReference type="GO" id="GO:0005737">
    <property type="term" value="C:cytoplasm"/>
    <property type="evidence" value="ECO:0007669"/>
    <property type="project" value="UniProtKB-SubCell"/>
</dbReference>
<keyword evidence="3 4" id="KW-0546">Nucleotide metabolism</keyword>
<comment type="catalytic activity">
    <reaction evidence="4">
        <text>UTP + H2O = UMP + diphosphate + H(+)</text>
        <dbReference type="Rhea" id="RHEA:29395"/>
        <dbReference type="ChEBI" id="CHEBI:15377"/>
        <dbReference type="ChEBI" id="CHEBI:15378"/>
        <dbReference type="ChEBI" id="CHEBI:33019"/>
        <dbReference type="ChEBI" id="CHEBI:46398"/>
        <dbReference type="ChEBI" id="CHEBI:57865"/>
        <dbReference type="EC" id="3.6.1.9"/>
    </reaction>
</comment>
<dbReference type="NCBIfam" id="TIGR00172">
    <property type="entry name" value="maf"/>
    <property type="match status" value="1"/>
</dbReference>
<comment type="similarity">
    <text evidence="4">Belongs to the Maf family. YhdE subfamily.</text>
</comment>
<dbReference type="AlphaFoldDB" id="A0AAW5PFY9"/>
<feature type="active site" description="Proton acceptor" evidence="4">
    <location>
        <position position="85"/>
    </location>
</feature>
<accession>A0AAW5PFY9</accession>
<evidence type="ECO:0000313" key="6">
    <source>
        <dbReference type="EMBL" id="MCS4278849.1"/>
    </source>
</evidence>
<evidence type="ECO:0000256" key="3">
    <source>
        <dbReference type="ARBA" id="ARBA00023080"/>
    </source>
</evidence>
<dbReference type="PANTHER" id="PTHR43213">
    <property type="entry name" value="BIFUNCTIONAL DTTP/UTP PYROPHOSPHATASE/METHYLTRANSFERASE PROTEIN-RELATED"/>
    <property type="match status" value="1"/>
</dbReference>
<reference evidence="6" key="1">
    <citation type="submission" date="2022-08" db="EMBL/GenBank/DDBJ databases">
        <title>Genomic analyses of the natural microbiome of Caenorhabditis elegans.</title>
        <authorList>
            <person name="Samuel B."/>
        </authorList>
    </citation>
    <scope>NUCLEOTIDE SEQUENCE</scope>
    <source>
        <strain evidence="6">BIGb0277</strain>
    </source>
</reference>
<comment type="caution">
    <text evidence="4">Lacks conserved residue(s) required for the propagation of feature annotation.</text>
</comment>
<evidence type="ECO:0000256" key="4">
    <source>
        <dbReference type="HAMAP-Rule" id="MF_00528"/>
    </source>
</evidence>
<dbReference type="PROSITE" id="PS50883">
    <property type="entry name" value="EAL"/>
    <property type="match status" value="1"/>
</dbReference>
<dbReference type="NCBIfam" id="NF003403">
    <property type="entry name" value="PRK04694.1"/>
    <property type="match status" value="1"/>
</dbReference>
<evidence type="ECO:0000313" key="7">
    <source>
        <dbReference type="Proteomes" id="UP001320691"/>
    </source>
</evidence>
<evidence type="ECO:0000256" key="1">
    <source>
        <dbReference type="ARBA" id="ARBA00001968"/>
    </source>
</evidence>
<dbReference type="InterPro" id="IPR029001">
    <property type="entry name" value="ITPase-like_fam"/>
</dbReference>
<dbReference type="PANTHER" id="PTHR43213:SF5">
    <property type="entry name" value="BIFUNCTIONAL DTTP_UTP PYROPHOSPHATASE_METHYLTRANSFERASE PROTEIN-RELATED"/>
    <property type="match status" value="1"/>
</dbReference>
<comment type="catalytic activity">
    <reaction evidence="4">
        <text>dTTP + H2O = dTMP + diphosphate + H(+)</text>
        <dbReference type="Rhea" id="RHEA:28534"/>
        <dbReference type="ChEBI" id="CHEBI:15377"/>
        <dbReference type="ChEBI" id="CHEBI:15378"/>
        <dbReference type="ChEBI" id="CHEBI:33019"/>
        <dbReference type="ChEBI" id="CHEBI:37568"/>
        <dbReference type="ChEBI" id="CHEBI:63528"/>
        <dbReference type="EC" id="3.6.1.9"/>
    </reaction>
</comment>
<feature type="site" description="Important for substrate specificity" evidence="4">
    <location>
        <position position="25"/>
    </location>
</feature>
<feature type="site" description="Important for substrate specificity" evidence="4">
    <location>
        <position position="168"/>
    </location>
</feature>
<comment type="function">
    <text evidence="4">Nucleoside triphosphate pyrophosphatase that hydrolyzes dTTP and UTP. May have a dual role in cell division arrest and in preventing the incorporation of modified nucleotides into cellular nucleic acids.</text>
</comment>
<name>A0AAW5PFY9_9GAMM</name>
<dbReference type="GO" id="GO:0009117">
    <property type="term" value="P:nucleotide metabolic process"/>
    <property type="evidence" value="ECO:0007669"/>
    <property type="project" value="UniProtKB-KW"/>
</dbReference>
<dbReference type="EC" id="3.6.1.9" evidence="4"/>
<dbReference type="CDD" id="cd00555">
    <property type="entry name" value="Maf"/>
    <property type="match status" value="1"/>
</dbReference>
<evidence type="ECO:0000256" key="2">
    <source>
        <dbReference type="ARBA" id="ARBA00022801"/>
    </source>
</evidence>
<comment type="subcellular location">
    <subcellularLocation>
        <location evidence="4">Cytoplasm</location>
    </subcellularLocation>
</comment>
<keyword evidence="4" id="KW-0963">Cytoplasm</keyword>
<dbReference type="GO" id="GO:0047429">
    <property type="term" value="F:nucleoside triphosphate diphosphatase activity"/>
    <property type="evidence" value="ECO:0007669"/>
    <property type="project" value="UniProtKB-EC"/>
</dbReference>
<organism evidence="6 7">
    <name type="scientific">Stenotrophomonas rhizophila</name>
    <dbReference type="NCBI Taxonomy" id="216778"/>
    <lineage>
        <taxon>Bacteria</taxon>
        <taxon>Pseudomonadati</taxon>
        <taxon>Pseudomonadota</taxon>
        <taxon>Gammaproteobacteria</taxon>
        <taxon>Lysobacterales</taxon>
        <taxon>Lysobacteraceae</taxon>
        <taxon>Stenotrophomonas</taxon>
    </lineage>
</organism>
<sequence>MLLAIQTVGTGYASSMLYLASRSPRRNELLARLDRPFRALDLDVPEHRAADESAADYVQRVAADKARAGLALVAEDPEAVVLGSDTEVVLDGRVFGKPVDAADACAMLRTLSGRTHQVMTAVALVAAGREQGVLVVSEVTFAAIDEDRIAAYVASGEPMDKAGAYAIQGGAERYIRHLAGSYSGVMGLPLQQTEQLLQTFELKGVAHV</sequence>
<dbReference type="EMBL" id="JANUEK010000001">
    <property type="protein sequence ID" value="MCS4278849.1"/>
    <property type="molecule type" value="Genomic_DNA"/>
</dbReference>
<dbReference type="Gene3D" id="3.90.950.10">
    <property type="match status" value="1"/>
</dbReference>
<feature type="site" description="Important for substrate specificity" evidence="4">
    <location>
        <position position="86"/>
    </location>
</feature>
<dbReference type="InterPro" id="IPR003697">
    <property type="entry name" value="Maf-like"/>
</dbReference>
<dbReference type="Proteomes" id="UP001320691">
    <property type="component" value="Unassembled WGS sequence"/>
</dbReference>
<evidence type="ECO:0000259" key="5">
    <source>
        <dbReference type="PROSITE" id="PS50883"/>
    </source>
</evidence>
<protein>
    <recommendedName>
        <fullName evidence="4">dTTP/UTP pyrophosphatase</fullName>
        <shortName evidence="4">dTTPase/UTPase</shortName>
        <ecNumber evidence="4">3.6.1.9</ecNumber>
    </recommendedName>
    <alternativeName>
        <fullName evidence="4">Nucleoside triphosphate pyrophosphatase</fullName>
    </alternativeName>
    <alternativeName>
        <fullName evidence="4">Nucleotide pyrophosphatase</fullName>
        <shortName evidence="4">Nucleotide PPase</shortName>
    </alternativeName>
</protein>
<proteinExistence type="inferred from homology"/>
<dbReference type="Pfam" id="PF02545">
    <property type="entry name" value="Maf"/>
    <property type="match status" value="1"/>
</dbReference>